<keyword evidence="2" id="KW-1185">Reference proteome</keyword>
<protein>
    <submittedName>
        <fullName evidence="1">Uncharacterized protein</fullName>
    </submittedName>
</protein>
<accession>A0A128ESV8</accession>
<proteinExistence type="predicted"/>
<gene>
    <name evidence="1" type="ORF">GCE9029_00339</name>
</gene>
<dbReference type="EMBL" id="FIZX01000001">
    <property type="protein sequence ID" value="CZF77659.1"/>
    <property type="molecule type" value="Genomic_DNA"/>
</dbReference>
<dbReference type="AlphaFoldDB" id="A0A128ESV8"/>
<reference evidence="2" key="1">
    <citation type="submission" date="2016-02" db="EMBL/GenBank/DDBJ databases">
        <authorList>
            <person name="Rodrigo-Torres Lidia"/>
            <person name="Arahal R.David."/>
        </authorList>
    </citation>
    <scope>NUCLEOTIDE SEQUENCE [LARGE SCALE GENOMIC DNA]</scope>
    <source>
        <strain evidence="2">CECT 9029</strain>
    </source>
</reference>
<organism evidence="1 2">
    <name type="scientific">Grimontia celer</name>
    <dbReference type="NCBI Taxonomy" id="1796497"/>
    <lineage>
        <taxon>Bacteria</taxon>
        <taxon>Pseudomonadati</taxon>
        <taxon>Pseudomonadota</taxon>
        <taxon>Gammaproteobacteria</taxon>
        <taxon>Vibrionales</taxon>
        <taxon>Vibrionaceae</taxon>
        <taxon>Grimontia</taxon>
    </lineage>
</organism>
<name>A0A128ESV8_9GAMM</name>
<sequence>MQVYPSKLLTAVWAGWMLIAWTNVQESLDMTGTSLGKEDD</sequence>
<evidence type="ECO:0000313" key="2">
    <source>
        <dbReference type="Proteomes" id="UP000071641"/>
    </source>
</evidence>
<evidence type="ECO:0000313" key="1">
    <source>
        <dbReference type="EMBL" id="CZF77659.1"/>
    </source>
</evidence>
<dbReference type="RefSeq" id="WP_269449260.1">
    <property type="nucleotide sequence ID" value="NZ_FIZX01000001.1"/>
</dbReference>
<dbReference type="STRING" id="1796497.GCE9029_00339"/>
<dbReference type="Proteomes" id="UP000071641">
    <property type="component" value="Unassembled WGS sequence"/>
</dbReference>